<dbReference type="GO" id="GO:0046872">
    <property type="term" value="F:metal ion binding"/>
    <property type="evidence" value="ECO:0007669"/>
    <property type="project" value="UniProtKB-KW"/>
</dbReference>
<reference evidence="13" key="2">
    <citation type="journal article" date="2017" name="J. Anim. Genet.">
        <title>Multiple reference genome sequences of hot pepper reveal the massive evolution of plant disease resistance genes by retroduplication.</title>
        <authorList>
            <person name="Kim S."/>
            <person name="Park J."/>
            <person name="Yeom S.-I."/>
            <person name="Kim Y.-M."/>
            <person name="Seo E."/>
            <person name="Kim K.-T."/>
            <person name="Kim M.-S."/>
            <person name="Lee J.M."/>
            <person name="Cheong K."/>
            <person name="Shin H.-S."/>
            <person name="Kim S.-B."/>
            <person name="Han K."/>
            <person name="Lee J."/>
            <person name="Park M."/>
            <person name="Lee H.-A."/>
            <person name="Lee H.-Y."/>
            <person name="Lee Y."/>
            <person name="Oh S."/>
            <person name="Lee J.H."/>
            <person name="Choi E."/>
            <person name="Choi E."/>
            <person name="Lee S.E."/>
            <person name="Jeon J."/>
            <person name="Kim H."/>
            <person name="Choi G."/>
            <person name="Song H."/>
            <person name="Lee J."/>
            <person name="Lee S.-C."/>
            <person name="Kwon J.-K."/>
            <person name="Lee H.-Y."/>
            <person name="Koo N."/>
            <person name="Hong Y."/>
            <person name="Kim R.W."/>
            <person name="Kang W.-H."/>
            <person name="Huh J.H."/>
            <person name="Kang B.-C."/>
            <person name="Yang T.-J."/>
            <person name="Lee Y.-H."/>
            <person name="Bennetzen J.L."/>
            <person name="Choi D."/>
        </authorList>
    </citation>
    <scope>NUCLEOTIDE SEQUENCE [LARGE SCALE GENOMIC DNA]</scope>
    <source>
        <strain evidence="13">cv. PBC81</strain>
    </source>
</reference>
<dbReference type="GO" id="GO:0032877">
    <property type="term" value="P:positive regulation of DNA endoreduplication"/>
    <property type="evidence" value="ECO:0007669"/>
    <property type="project" value="TreeGrafter"/>
</dbReference>
<dbReference type="GO" id="GO:0051781">
    <property type="term" value="P:positive regulation of cell division"/>
    <property type="evidence" value="ECO:0007669"/>
    <property type="project" value="TreeGrafter"/>
</dbReference>
<evidence type="ECO:0000256" key="6">
    <source>
        <dbReference type="ARBA" id="ARBA00023170"/>
    </source>
</evidence>
<feature type="binding site" evidence="10">
    <location>
        <position position="75"/>
    </location>
    <ligand>
        <name>Zn(2+)</name>
        <dbReference type="ChEBI" id="CHEBI:29105"/>
    </ligand>
</feature>
<dbReference type="GO" id="GO:0045793">
    <property type="term" value="P:positive regulation of cell size"/>
    <property type="evidence" value="ECO:0007669"/>
    <property type="project" value="TreeGrafter"/>
</dbReference>
<dbReference type="GO" id="GO:0000911">
    <property type="term" value="P:cytokinesis by cell plate formation"/>
    <property type="evidence" value="ECO:0007669"/>
    <property type="project" value="TreeGrafter"/>
</dbReference>
<keyword evidence="3 11" id="KW-0732">Signal</keyword>
<dbReference type="SUPFAM" id="SSF51182">
    <property type="entry name" value="RmlC-like cupins"/>
    <property type="match status" value="1"/>
</dbReference>
<feature type="binding site" evidence="10">
    <location>
        <position position="114"/>
    </location>
    <ligand>
        <name>Zn(2+)</name>
        <dbReference type="ChEBI" id="CHEBI:29105"/>
    </ligand>
</feature>
<keyword evidence="4" id="KW-0256">Endoplasmic reticulum</keyword>
<dbReference type="GO" id="GO:0010011">
    <property type="term" value="F:auxin binding"/>
    <property type="evidence" value="ECO:0007669"/>
    <property type="project" value="InterPro"/>
</dbReference>
<dbReference type="PANTHER" id="PTHR37236">
    <property type="entry name" value="AUXIN-BINDING PROTEIN 1"/>
    <property type="match status" value="1"/>
</dbReference>
<gene>
    <name evidence="12" type="ORF">CQW23_21860</name>
</gene>
<dbReference type="EMBL" id="MLFT02000009">
    <property type="protein sequence ID" value="PHT38287.1"/>
    <property type="molecule type" value="Genomic_DNA"/>
</dbReference>
<evidence type="ECO:0000256" key="9">
    <source>
        <dbReference type="PIRSR" id="PIRSR600526-1"/>
    </source>
</evidence>
<evidence type="ECO:0000256" key="11">
    <source>
        <dbReference type="SAM" id="SignalP"/>
    </source>
</evidence>
<keyword evidence="13" id="KW-1185">Reference proteome</keyword>
<feature type="binding site" evidence="10">
    <location>
        <position position="73"/>
    </location>
    <ligand>
        <name>Zn(2+)</name>
        <dbReference type="ChEBI" id="CHEBI:29105"/>
    </ligand>
</feature>
<keyword evidence="8" id="KW-0927">Auxin signaling pathway</keyword>
<reference evidence="12 13" key="1">
    <citation type="journal article" date="2017" name="Genome Biol.">
        <title>New reference genome sequences of hot pepper reveal the massive evolution of plant disease-resistance genes by retroduplication.</title>
        <authorList>
            <person name="Kim S."/>
            <person name="Park J."/>
            <person name="Yeom S.I."/>
            <person name="Kim Y.M."/>
            <person name="Seo E."/>
            <person name="Kim K.T."/>
            <person name="Kim M.S."/>
            <person name="Lee J.M."/>
            <person name="Cheong K."/>
            <person name="Shin H.S."/>
            <person name="Kim S.B."/>
            <person name="Han K."/>
            <person name="Lee J."/>
            <person name="Park M."/>
            <person name="Lee H.A."/>
            <person name="Lee H.Y."/>
            <person name="Lee Y."/>
            <person name="Oh S."/>
            <person name="Lee J.H."/>
            <person name="Choi E."/>
            <person name="Choi E."/>
            <person name="Lee S.E."/>
            <person name="Jeon J."/>
            <person name="Kim H."/>
            <person name="Choi G."/>
            <person name="Song H."/>
            <person name="Lee J."/>
            <person name="Lee S.C."/>
            <person name="Kwon J.K."/>
            <person name="Lee H.Y."/>
            <person name="Koo N."/>
            <person name="Hong Y."/>
            <person name="Kim R.W."/>
            <person name="Kang W.H."/>
            <person name="Huh J.H."/>
            <person name="Kang B.C."/>
            <person name="Yang T.J."/>
            <person name="Lee Y.H."/>
            <person name="Bennetzen J.L."/>
            <person name="Choi D."/>
        </authorList>
    </citation>
    <scope>NUCLEOTIDE SEQUENCE [LARGE SCALE GENOMIC DNA]</scope>
    <source>
        <strain evidence="13">cv. PBC81</strain>
    </source>
</reference>
<keyword evidence="6" id="KW-0675">Receptor</keyword>
<dbReference type="GO" id="GO:0009734">
    <property type="term" value="P:auxin-activated signaling pathway"/>
    <property type="evidence" value="ECO:0007669"/>
    <property type="project" value="UniProtKB-KW"/>
</dbReference>
<dbReference type="AlphaFoldDB" id="A0A2G2VZ70"/>
<name>A0A2G2VZ70_CAPBA</name>
<protein>
    <submittedName>
        <fullName evidence="12">Auxin-binding protein T92</fullName>
    </submittedName>
</protein>
<feature type="signal peptide" evidence="11">
    <location>
        <begin position="1"/>
        <end position="17"/>
    </location>
</feature>
<evidence type="ECO:0000256" key="2">
    <source>
        <dbReference type="ARBA" id="ARBA00022723"/>
    </source>
</evidence>
<keyword evidence="7" id="KW-0325">Glycoprotein</keyword>
<dbReference type="InterPro" id="IPR011051">
    <property type="entry name" value="RmlC_Cupin_sf"/>
</dbReference>
<evidence type="ECO:0000256" key="8">
    <source>
        <dbReference type="ARBA" id="ARBA00023294"/>
    </source>
</evidence>
<organism evidence="12 13">
    <name type="scientific">Capsicum baccatum</name>
    <name type="common">Peruvian pepper</name>
    <dbReference type="NCBI Taxonomy" id="33114"/>
    <lineage>
        <taxon>Eukaryota</taxon>
        <taxon>Viridiplantae</taxon>
        <taxon>Streptophyta</taxon>
        <taxon>Embryophyta</taxon>
        <taxon>Tracheophyta</taxon>
        <taxon>Spermatophyta</taxon>
        <taxon>Magnoliopsida</taxon>
        <taxon>eudicotyledons</taxon>
        <taxon>Gunneridae</taxon>
        <taxon>Pentapetalae</taxon>
        <taxon>asterids</taxon>
        <taxon>lamiids</taxon>
        <taxon>Solanales</taxon>
        <taxon>Solanaceae</taxon>
        <taxon>Solanoideae</taxon>
        <taxon>Capsiceae</taxon>
        <taxon>Capsicum</taxon>
    </lineage>
</organism>
<dbReference type="STRING" id="33114.A0A2G2VZ70"/>
<dbReference type="Gene3D" id="2.60.120.10">
    <property type="entry name" value="Jelly Rolls"/>
    <property type="match status" value="1"/>
</dbReference>
<evidence type="ECO:0000256" key="5">
    <source>
        <dbReference type="ARBA" id="ARBA00022833"/>
    </source>
</evidence>
<dbReference type="PANTHER" id="PTHR37236:SF1">
    <property type="entry name" value="AUXIN-BINDING PROTEIN 1"/>
    <property type="match status" value="1"/>
</dbReference>
<dbReference type="Pfam" id="PF02041">
    <property type="entry name" value="Auxin_BP"/>
    <property type="match status" value="1"/>
</dbReference>
<dbReference type="GO" id="GO:0009826">
    <property type="term" value="P:unidimensional cell growth"/>
    <property type="evidence" value="ECO:0007669"/>
    <property type="project" value="TreeGrafter"/>
</dbReference>
<comment type="caution">
    <text evidence="12">The sequence shown here is derived from an EMBL/GenBank/DDBJ whole genome shotgun (WGS) entry which is preliminary data.</text>
</comment>
<evidence type="ECO:0000313" key="12">
    <source>
        <dbReference type="EMBL" id="PHT38287.1"/>
    </source>
</evidence>
<evidence type="ECO:0000256" key="10">
    <source>
        <dbReference type="PIRSR" id="PIRSR600526-2"/>
    </source>
</evidence>
<dbReference type="Proteomes" id="UP000224567">
    <property type="component" value="Unassembled WGS sequence"/>
</dbReference>
<dbReference type="InterPro" id="IPR000526">
    <property type="entry name" value="Auxin-bd"/>
</dbReference>
<feature type="chain" id="PRO_5013841305" evidence="11">
    <location>
        <begin position="18"/>
        <end position="300"/>
    </location>
</feature>
<dbReference type="InterPro" id="IPR014710">
    <property type="entry name" value="RmlC-like_jellyroll"/>
</dbReference>
<sequence>MIVVVVLWFATAEDTHCSINGLPLVRNISEFQQHNYTRPGLSHTTIAGSVLHDMKEIDVWLQTSALISSTPIHKHSCQGTLYLAPSSHSKYLGNLQEFHIFPNSTFHIPFNDVHQLYHDLRSKVLALTESLSAREASCSTIVESSLLNFVPIVYEFPDVFPTDLPRLPPEHDIEFATNLGSRTRPISMALNCYYRWFVERFATIAVPMIRLTWKELSNRHAPDMPLWLSWGPICNLNWKGVKTAPPVRTSYGQPSSDGVPYTITVGPLSEYDYPPYQPSSESVDVLTYAGYIVLECKDDF</sequence>
<evidence type="ECO:0000256" key="1">
    <source>
        <dbReference type="ARBA" id="ARBA00004319"/>
    </source>
</evidence>
<evidence type="ECO:0000256" key="7">
    <source>
        <dbReference type="ARBA" id="ARBA00023180"/>
    </source>
</evidence>
<evidence type="ECO:0000256" key="3">
    <source>
        <dbReference type="ARBA" id="ARBA00022729"/>
    </source>
</evidence>
<dbReference type="PRINTS" id="PR00655">
    <property type="entry name" value="AUXINBINDNGP"/>
</dbReference>
<proteinExistence type="predicted"/>
<comment type="subcellular location">
    <subcellularLocation>
        <location evidence="1">Endoplasmic reticulum lumen</location>
    </subcellularLocation>
</comment>
<evidence type="ECO:0000313" key="13">
    <source>
        <dbReference type="Proteomes" id="UP000224567"/>
    </source>
</evidence>
<dbReference type="OrthoDB" id="2013851at2759"/>
<evidence type="ECO:0000256" key="4">
    <source>
        <dbReference type="ARBA" id="ARBA00022824"/>
    </source>
</evidence>
<keyword evidence="2 10" id="KW-0479">Metal-binding</keyword>
<feature type="glycosylation site" description="N-linked (GlcNAc...) asparagine" evidence="9">
    <location>
        <position position="103"/>
    </location>
</feature>
<accession>A0A2G2VZ70</accession>
<keyword evidence="5 10" id="KW-0862">Zinc</keyword>
<dbReference type="GO" id="GO:0005788">
    <property type="term" value="C:endoplasmic reticulum lumen"/>
    <property type="evidence" value="ECO:0007669"/>
    <property type="project" value="UniProtKB-SubCell"/>
</dbReference>